<dbReference type="GO" id="GO:0050660">
    <property type="term" value="F:flavin adenine dinucleotide binding"/>
    <property type="evidence" value="ECO:0007669"/>
    <property type="project" value="InterPro"/>
</dbReference>
<comment type="subcellular location">
    <subcellularLocation>
        <location evidence="1">Membrane</location>
        <topology evidence="1">Multi-pass membrane protein</topology>
    </subcellularLocation>
</comment>
<protein>
    <recommendedName>
        <fullName evidence="14">CBS domain protein</fullName>
    </recommendedName>
</protein>
<dbReference type="SUPFAM" id="SSF56176">
    <property type="entry name" value="FAD-binding/transporter-associated domain-like"/>
    <property type="match status" value="1"/>
</dbReference>
<evidence type="ECO:0000256" key="4">
    <source>
        <dbReference type="ARBA" id="ARBA00022989"/>
    </source>
</evidence>
<keyword evidence="5 7" id="KW-0129">CBS domain</keyword>
<name>C3JD01_POREA</name>
<evidence type="ECO:0000256" key="5">
    <source>
        <dbReference type="ARBA" id="ARBA00023122"/>
    </source>
</evidence>
<comment type="caution">
    <text evidence="12">The sequence shown here is derived from an EMBL/GenBank/DDBJ whole genome shotgun (WGS) entry which is preliminary data.</text>
</comment>
<evidence type="ECO:0000259" key="10">
    <source>
        <dbReference type="PROSITE" id="PS51371"/>
    </source>
</evidence>
<keyword evidence="2 8" id="KW-0812">Transmembrane</keyword>
<sequence>MMLLSTSLPPFSLLSVLGVIALLILSAFFSGMEIAYLTSDRLRVEVDLSKGGVVSKALKMLFRNPDRYVTTVLVGNNIVLVMYGLLMSLILDPYLEQFIHAGWLLVLVDSLISTLVIIVFGEYLPKSQFKRNPNSAMRHFSLLSAFFYFLLLPITLFCSVLSRGFLRLMGVRGNQAVVHRHLTTIDLDHYLSDTLLHDDDQGTLNTEVKIIQNAIGFSDVRARDCMVPRSEVVACDLATPLETLRGIFVSTGLSKIIVYDGSIDNVVGYIHSSEMFRGDDWQQRMKQALFVPESVFGHKLMKQLMQRKQSVAIVVDELGGMAGIVTMEDLVEEIFGDIEDEHDKKQLVIRQIDDSNYIFSARCEIDLINEEYHLNLPESDEYNTLAGLILAHHGDIPKTREIVEIGKLRFTILRSSSTRIELVKLTLLD</sequence>
<dbReference type="GO" id="GO:0005886">
    <property type="term" value="C:plasma membrane"/>
    <property type="evidence" value="ECO:0007669"/>
    <property type="project" value="TreeGrafter"/>
</dbReference>
<evidence type="ECO:0000313" key="12">
    <source>
        <dbReference type="EMBL" id="EEN81955.1"/>
    </source>
</evidence>
<feature type="transmembrane region" description="Helical" evidence="9">
    <location>
        <begin position="68"/>
        <end position="91"/>
    </location>
</feature>
<keyword evidence="6 8" id="KW-0472">Membrane</keyword>
<keyword evidence="13" id="KW-1185">Reference proteome</keyword>
<dbReference type="PROSITE" id="PS51846">
    <property type="entry name" value="CNNM"/>
    <property type="match status" value="1"/>
</dbReference>
<dbReference type="PANTHER" id="PTHR22777">
    <property type="entry name" value="HEMOLYSIN-RELATED"/>
    <property type="match status" value="1"/>
</dbReference>
<dbReference type="GeneID" id="93365415"/>
<evidence type="ECO:0000256" key="8">
    <source>
        <dbReference type="PROSITE-ProRule" id="PRU01193"/>
    </source>
</evidence>
<dbReference type="Gene3D" id="3.10.580.10">
    <property type="entry name" value="CBS-domain"/>
    <property type="match status" value="1"/>
</dbReference>
<evidence type="ECO:0008006" key="14">
    <source>
        <dbReference type="Google" id="ProtNLM"/>
    </source>
</evidence>
<evidence type="ECO:0000259" key="11">
    <source>
        <dbReference type="PROSITE" id="PS51846"/>
    </source>
</evidence>
<feature type="domain" description="CBS" evidence="10">
    <location>
        <begin position="284"/>
        <end position="341"/>
    </location>
</feature>
<proteinExistence type="predicted"/>
<dbReference type="SMART" id="SM01091">
    <property type="entry name" value="CorC_HlyC"/>
    <property type="match status" value="1"/>
</dbReference>
<dbReference type="InterPro" id="IPR002550">
    <property type="entry name" value="CNNM"/>
</dbReference>
<dbReference type="SUPFAM" id="SSF54631">
    <property type="entry name" value="CBS-domain pair"/>
    <property type="match status" value="1"/>
</dbReference>
<feature type="transmembrane region" description="Helical" evidence="9">
    <location>
        <begin position="103"/>
        <end position="124"/>
    </location>
</feature>
<dbReference type="Pfam" id="PF03471">
    <property type="entry name" value="CorC_HlyC"/>
    <property type="match status" value="1"/>
</dbReference>
<dbReference type="eggNOG" id="COG1253">
    <property type="taxonomic scope" value="Bacteria"/>
</dbReference>
<dbReference type="RefSeq" id="WP_004335343.1">
    <property type="nucleotide sequence ID" value="NZ_ACNN01000036.1"/>
</dbReference>
<reference evidence="12 13" key="1">
    <citation type="submission" date="2009-04" db="EMBL/GenBank/DDBJ databases">
        <authorList>
            <person name="Sebastian Y."/>
            <person name="Madupu R."/>
            <person name="Durkin A.S."/>
            <person name="Torralba M."/>
            <person name="Methe B."/>
            <person name="Sutton G.G."/>
            <person name="Strausberg R.L."/>
            <person name="Nelson K.E."/>
        </authorList>
    </citation>
    <scope>NUCLEOTIDE SEQUENCE [LARGE SCALE GENOMIC DNA]</scope>
    <source>
        <strain evidence="13">ATCC 35406 / BCRC 14492 / JCM 8526 / NCTC 13058 / HG 370</strain>
    </source>
</reference>
<dbReference type="InterPro" id="IPR000644">
    <property type="entry name" value="CBS_dom"/>
</dbReference>
<dbReference type="AlphaFoldDB" id="C3JD01"/>
<dbReference type="Pfam" id="PF00571">
    <property type="entry name" value="CBS"/>
    <property type="match status" value="1"/>
</dbReference>
<dbReference type="InterPro" id="IPR036318">
    <property type="entry name" value="FAD-bd_PCMH-like_sf"/>
</dbReference>
<evidence type="ECO:0000256" key="7">
    <source>
        <dbReference type="PROSITE-ProRule" id="PRU00703"/>
    </source>
</evidence>
<evidence type="ECO:0000256" key="2">
    <source>
        <dbReference type="ARBA" id="ARBA00022692"/>
    </source>
</evidence>
<dbReference type="InterPro" id="IPR044751">
    <property type="entry name" value="Ion_transp-like_CBS"/>
</dbReference>
<dbReference type="CDD" id="cd04590">
    <property type="entry name" value="CBS_pair_CorC_HlyC_assoc"/>
    <property type="match status" value="1"/>
</dbReference>
<dbReference type="Pfam" id="PF01595">
    <property type="entry name" value="CNNM"/>
    <property type="match status" value="1"/>
</dbReference>
<dbReference type="PROSITE" id="PS51371">
    <property type="entry name" value="CBS"/>
    <property type="match status" value="1"/>
</dbReference>
<keyword evidence="4 8" id="KW-1133">Transmembrane helix</keyword>
<keyword evidence="3" id="KW-0677">Repeat</keyword>
<dbReference type="Proteomes" id="UP000004295">
    <property type="component" value="Unassembled WGS sequence"/>
</dbReference>
<dbReference type="InterPro" id="IPR005170">
    <property type="entry name" value="Transptr-assoc_dom"/>
</dbReference>
<dbReference type="STRING" id="553175.POREN0001_0688"/>
<evidence type="ECO:0000256" key="3">
    <source>
        <dbReference type="ARBA" id="ARBA00022737"/>
    </source>
</evidence>
<feature type="transmembrane region" description="Helical" evidence="9">
    <location>
        <begin position="145"/>
        <end position="166"/>
    </location>
</feature>
<dbReference type="InterPro" id="IPR016169">
    <property type="entry name" value="FAD-bd_PCMH_sub2"/>
</dbReference>
<evidence type="ECO:0000313" key="13">
    <source>
        <dbReference type="Proteomes" id="UP000004295"/>
    </source>
</evidence>
<dbReference type="PANTHER" id="PTHR22777:SF17">
    <property type="entry name" value="UPF0053 PROTEIN SLL0260"/>
    <property type="match status" value="1"/>
</dbReference>
<evidence type="ECO:0000256" key="9">
    <source>
        <dbReference type="SAM" id="Phobius"/>
    </source>
</evidence>
<feature type="domain" description="CNNM transmembrane" evidence="11">
    <location>
        <begin position="8"/>
        <end position="199"/>
    </location>
</feature>
<gene>
    <name evidence="12" type="ORF">POREN0001_0688</name>
</gene>
<evidence type="ECO:0000256" key="6">
    <source>
        <dbReference type="ARBA" id="ARBA00023136"/>
    </source>
</evidence>
<feature type="transmembrane region" description="Helical" evidence="9">
    <location>
        <begin position="12"/>
        <end position="36"/>
    </location>
</feature>
<dbReference type="Gene3D" id="3.30.465.10">
    <property type="match status" value="1"/>
</dbReference>
<accession>C3JD01</accession>
<organism evidence="12 13">
    <name type="scientific">Porphyromonas endodontalis (strain ATCC 35406 / DSM 24491 / JCM 8526 / CCUG 16442 / BCRC 14492 / NCTC 13058 / HG 370)</name>
    <name type="common">Bacteroides endodontalis</name>
    <dbReference type="NCBI Taxonomy" id="553175"/>
    <lineage>
        <taxon>Bacteria</taxon>
        <taxon>Pseudomonadati</taxon>
        <taxon>Bacteroidota</taxon>
        <taxon>Bacteroidia</taxon>
        <taxon>Bacteroidales</taxon>
        <taxon>Porphyromonadaceae</taxon>
        <taxon>Porphyromonas</taxon>
    </lineage>
</organism>
<dbReference type="InterPro" id="IPR046342">
    <property type="entry name" value="CBS_dom_sf"/>
</dbReference>
<dbReference type="EMBL" id="ACNN01000036">
    <property type="protein sequence ID" value="EEN81955.1"/>
    <property type="molecule type" value="Genomic_DNA"/>
</dbReference>
<evidence type="ECO:0000256" key="1">
    <source>
        <dbReference type="ARBA" id="ARBA00004141"/>
    </source>
</evidence>